<dbReference type="Proteomes" id="UP000253606">
    <property type="component" value="Chromosome"/>
</dbReference>
<proteinExistence type="predicted"/>
<sequence length="39" mass="4475">MGLFATSSFREDIQARLSRFRPVRVLGSTIHTVDTPKRK</sequence>
<organism evidence="1 2">
    <name type="scientific">Acidisarcina polymorpha</name>
    <dbReference type="NCBI Taxonomy" id="2211140"/>
    <lineage>
        <taxon>Bacteria</taxon>
        <taxon>Pseudomonadati</taxon>
        <taxon>Acidobacteriota</taxon>
        <taxon>Terriglobia</taxon>
        <taxon>Terriglobales</taxon>
        <taxon>Acidobacteriaceae</taxon>
        <taxon>Acidisarcina</taxon>
    </lineage>
</organism>
<protein>
    <submittedName>
        <fullName evidence="1">Uncharacterized protein</fullName>
    </submittedName>
</protein>
<dbReference type="EMBL" id="CP030840">
    <property type="protein sequence ID" value="AXC10506.1"/>
    <property type="molecule type" value="Genomic_DNA"/>
</dbReference>
<accession>A0A2Z5FVR7</accession>
<keyword evidence="2" id="KW-1185">Reference proteome</keyword>
<dbReference type="AlphaFoldDB" id="A0A2Z5FVR7"/>
<evidence type="ECO:0000313" key="2">
    <source>
        <dbReference type="Proteomes" id="UP000253606"/>
    </source>
</evidence>
<reference evidence="1 2" key="1">
    <citation type="journal article" date="2018" name="Front. Microbiol.">
        <title>Hydrolytic Capabilities as a Key to Environmental Success: Chitinolytic and Cellulolytic Acidobacteria From Acidic Sub-arctic Soils and Boreal Peatlands.</title>
        <authorList>
            <person name="Belova S.E."/>
            <person name="Ravin N.V."/>
            <person name="Pankratov T.A."/>
            <person name="Rakitin A.L."/>
            <person name="Ivanova A.A."/>
            <person name="Beletsky A.V."/>
            <person name="Mardanov A.V."/>
            <person name="Sinninghe Damste J.S."/>
            <person name="Dedysh S.N."/>
        </authorList>
    </citation>
    <scope>NUCLEOTIDE SEQUENCE [LARGE SCALE GENOMIC DNA]</scope>
    <source>
        <strain evidence="1 2">SBC82</strain>
    </source>
</reference>
<name>A0A2Z5FVR7_9BACT</name>
<evidence type="ECO:0000313" key="1">
    <source>
        <dbReference type="EMBL" id="AXC10506.1"/>
    </source>
</evidence>
<dbReference type="KEGG" id="abas:ACPOL_1158"/>
<gene>
    <name evidence="1" type="ORF">ACPOL_1158</name>
</gene>